<keyword evidence="1" id="KW-1133">Transmembrane helix</keyword>
<protein>
    <submittedName>
        <fullName evidence="2">Uncharacterized protein</fullName>
    </submittedName>
</protein>
<sequence>MWKARAAKIARGVYTPTLPAIAGWILSGMAYPYWSKREPPTNPTTSLESISE</sequence>
<name>A0ABR4BGN4_9LECA</name>
<keyword evidence="3" id="KW-1185">Reference proteome</keyword>
<proteinExistence type="predicted"/>
<evidence type="ECO:0000313" key="2">
    <source>
        <dbReference type="EMBL" id="KAL2056890.1"/>
    </source>
</evidence>
<feature type="transmembrane region" description="Helical" evidence="1">
    <location>
        <begin position="12"/>
        <end position="34"/>
    </location>
</feature>
<gene>
    <name evidence="2" type="ORF">ABVK25_002629</name>
</gene>
<dbReference type="Proteomes" id="UP001590951">
    <property type="component" value="Unassembled WGS sequence"/>
</dbReference>
<comment type="caution">
    <text evidence="2">The sequence shown here is derived from an EMBL/GenBank/DDBJ whole genome shotgun (WGS) entry which is preliminary data.</text>
</comment>
<evidence type="ECO:0000313" key="3">
    <source>
        <dbReference type="Proteomes" id="UP001590951"/>
    </source>
</evidence>
<keyword evidence="1" id="KW-0472">Membrane</keyword>
<keyword evidence="1" id="KW-0812">Transmembrane</keyword>
<accession>A0ABR4BGN4</accession>
<organism evidence="2 3">
    <name type="scientific">Lepraria finkii</name>
    <dbReference type="NCBI Taxonomy" id="1340010"/>
    <lineage>
        <taxon>Eukaryota</taxon>
        <taxon>Fungi</taxon>
        <taxon>Dikarya</taxon>
        <taxon>Ascomycota</taxon>
        <taxon>Pezizomycotina</taxon>
        <taxon>Lecanoromycetes</taxon>
        <taxon>OSLEUM clade</taxon>
        <taxon>Lecanoromycetidae</taxon>
        <taxon>Lecanorales</taxon>
        <taxon>Lecanorineae</taxon>
        <taxon>Stereocaulaceae</taxon>
        <taxon>Lepraria</taxon>
    </lineage>
</organism>
<reference evidence="2 3" key="1">
    <citation type="submission" date="2024-09" db="EMBL/GenBank/DDBJ databases">
        <title>Rethinking Asexuality: The Enigmatic Case of Functional Sexual Genes in Lepraria (Stereocaulaceae).</title>
        <authorList>
            <person name="Doellman M."/>
            <person name="Sun Y."/>
            <person name="Barcenas-Pena A."/>
            <person name="Lumbsch H.T."/>
            <person name="Grewe F."/>
        </authorList>
    </citation>
    <scope>NUCLEOTIDE SEQUENCE [LARGE SCALE GENOMIC DNA]</scope>
    <source>
        <strain evidence="2 3">Grewe 0041</strain>
    </source>
</reference>
<evidence type="ECO:0000256" key="1">
    <source>
        <dbReference type="SAM" id="Phobius"/>
    </source>
</evidence>
<dbReference type="EMBL" id="JBHFEH010000006">
    <property type="protein sequence ID" value="KAL2056890.1"/>
    <property type="molecule type" value="Genomic_DNA"/>
</dbReference>